<gene>
    <name evidence="6" type="ORF">ACM15_06515</name>
</gene>
<accession>A0A0J6CQT9</accession>
<keyword evidence="3" id="KW-0732">Signal</keyword>
<feature type="domain" description="Major fimbrial subunit protein N-terminal" evidence="5">
    <location>
        <begin position="46"/>
        <end position="177"/>
    </location>
</feature>
<evidence type="ECO:0000256" key="4">
    <source>
        <dbReference type="ARBA" id="ARBA00023263"/>
    </source>
</evidence>
<dbReference type="Pfam" id="PF06321">
    <property type="entry name" value="P_gingi_FimA"/>
    <property type="match status" value="1"/>
</dbReference>
<dbReference type="GO" id="GO:0009289">
    <property type="term" value="C:pilus"/>
    <property type="evidence" value="ECO:0007669"/>
    <property type="project" value="UniProtKB-SubCell"/>
</dbReference>
<proteinExistence type="inferred from homology"/>
<reference evidence="6 7" key="1">
    <citation type="submission" date="2015-06" db="EMBL/GenBank/DDBJ databases">
        <title>Draft Genome Sequence of Parabacteroides goldsteinii with Putative Novel Metallo-Beta-Lactamases Isolated from a Blood Culture from a Human Patient.</title>
        <authorList>
            <person name="Krogh T.J."/>
            <person name="Agergaard C.N."/>
            <person name="Moller-Jensen J."/>
            <person name="Justesen U.S."/>
        </authorList>
    </citation>
    <scope>NUCLEOTIDE SEQUENCE [LARGE SCALE GENOMIC DNA]</scope>
    <source>
        <strain evidence="6 7">910340</strain>
    </source>
</reference>
<comment type="similarity">
    <text evidence="2">Belongs to the bacteroidetes fimbrillin superfamily. FimA/Mfa1 family.</text>
</comment>
<dbReference type="PATRIC" id="fig|328812.4.peg.1473"/>
<organism evidence="6 7">
    <name type="scientific">Parabacteroides goldsteinii</name>
    <dbReference type="NCBI Taxonomy" id="328812"/>
    <lineage>
        <taxon>Bacteria</taxon>
        <taxon>Pseudomonadati</taxon>
        <taxon>Bacteroidota</taxon>
        <taxon>Bacteroidia</taxon>
        <taxon>Bacteroidales</taxon>
        <taxon>Tannerellaceae</taxon>
        <taxon>Parabacteroides</taxon>
    </lineage>
</organism>
<name>A0A0J6CQT9_9BACT</name>
<keyword evidence="4" id="KW-0281">Fimbrium</keyword>
<evidence type="ECO:0000256" key="1">
    <source>
        <dbReference type="ARBA" id="ARBA00004561"/>
    </source>
</evidence>
<dbReference type="AlphaFoldDB" id="A0A0J6CQT9"/>
<protein>
    <recommendedName>
        <fullName evidence="5">Major fimbrial subunit protein N-terminal domain-containing protein</fullName>
    </recommendedName>
</protein>
<evidence type="ECO:0000256" key="3">
    <source>
        <dbReference type="ARBA" id="ARBA00022729"/>
    </source>
</evidence>
<sequence length="820" mass="89463">MIVLKTTYTATVFFLCVLLLLPSCSNETEIGGHHYTGEKVALNIQMETRDATDPDLEITGVRAIVFNGDGELVYNGAPSPVTGSTPGSYVVKVNAAHGINHVYIFCNETEELAGKLAGVMARDEIEGITFNAVGITGAPPMYGKVENAFVEARSDGSKVTVTVDGSKLTELPVKVTRMVARLGFTAIKNVDTSAQEDFKVTKVSIRVCRMPKSTTVGEDQPYTADEWSDELLIGQTGELDNNGTYTVDKSATPWTYTVPVGTNSITLPETYIPEHILSNRADASRATYLKIEAECQLKNGSTQVLRSIYLLNIGEGVSPDYNLKRNNSYHIYATITGLGALGIYAEIVEMEEHDITINWKPIDGLVIVSDKSADFDFDNDTSKNVNVWDDYSVYSGILKTYHSETGYKDVVFKYGSLIAVQTERKSTTGAAFEPPASGSDLKDILWYPGSYTTVANISDWAGIPYLQSGDIPADNSEDEVKKALGDPCKLVGLSEVQIRDNKIVDNLQWHMATAEQYQILINTCDNEANADGYPSFHWLLQTHATYRGTNGEVAGDLASGHYWTTSYGKAFNFSGGTPTAAIEDADTQNGYTIRCVRNTIPASSMKVVRIISVEYKGGTPSFEIESNVPYWTATLITGEGAGTAIDFDQFSFKKDEGQVHTTHGSYSQQVFAYLPRWENQSGRNFKVKVEGTGLDGETVNTITTISQGGYTYKGKLAFDKAIDPVPQAGGDYTVTVTLTPEDIDPPAGKLWLYVSYLGVLQTQSAEVAISSGEHNYSVPLTINPNNFPDMIGIKVILILKREGMGDVQLAIRDLQQKGTN</sequence>
<evidence type="ECO:0000259" key="5">
    <source>
        <dbReference type="Pfam" id="PF06321"/>
    </source>
</evidence>
<dbReference type="RefSeq" id="WP_048314827.1">
    <property type="nucleotide sequence ID" value="NZ_LFJV01000016.1"/>
</dbReference>
<comment type="subcellular location">
    <subcellularLocation>
        <location evidence="1">Fimbrium</location>
    </subcellularLocation>
</comment>
<evidence type="ECO:0000313" key="6">
    <source>
        <dbReference type="EMBL" id="KMM34539.1"/>
    </source>
</evidence>
<comment type="caution">
    <text evidence="6">The sequence shown here is derived from an EMBL/GenBank/DDBJ whole genome shotgun (WGS) entry which is preliminary data.</text>
</comment>
<evidence type="ECO:0000256" key="2">
    <source>
        <dbReference type="ARBA" id="ARBA00006011"/>
    </source>
</evidence>
<dbReference type="EMBL" id="LFJV01000016">
    <property type="protein sequence ID" value="KMM34539.1"/>
    <property type="molecule type" value="Genomic_DNA"/>
</dbReference>
<evidence type="ECO:0000313" key="7">
    <source>
        <dbReference type="Proteomes" id="UP000036166"/>
    </source>
</evidence>
<dbReference type="Proteomes" id="UP000036166">
    <property type="component" value="Unassembled WGS sequence"/>
</dbReference>
<dbReference type="InterPro" id="IPR029141">
    <property type="entry name" value="FimA_N"/>
</dbReference>